<accession>A0ABV1BVQ5</accession>
<organism evidence="1 2">
    <name type="scientific">[Lactobacillus] rogosae</name>
    <dbReference type="NCBI Taxonomy" id="706562"/>
    <lineage>
        <taxon>Bacteria</taxon>
        <taxon>Bacillati</taxon>
        <taxon>Bacillota</taxon>
        <taxon>Clostridia</taxon>
        <taxon>Lachnospirales</taxon>
        <taxon>Lachnospiraceae</taxon>
        <taxon>Lachnospira</taxon>
    </lineage>
</organism>
<name>A0ABV1BVQ5_9FIRM</name>
<reference evidence="1 2" key="1">
    <citation type="submission" date="2024-03" db="EMBL/GenBank/DDBJ databases">
        <title>Human intestinal bacterial collection.</title>
        <authorList>
            <person name="Pauvert C."/>
            <person name="Hitch T.C.A."/>
            <person name="Clavel T."/>
        </authorList>
    </citation>
    <scope>NUCLEOTIDE SEQUENCE [LARGE SCALE GENOMIC DNA]</scope>
    <source>
        <strain evidence="1 2">CLA-AA-H255</strain>
    </source>
</reference>
<dbReference type="Proteomes" id="UP001442364">
    <property type="component" value="Unassembled WGS sequence"/>
</dbReference>
<sequence>MKSTLIKDTTKSERIELVKQWEESEGCESSGIDLMEFFRDYIDGVKEISEVNAAFTARYISEIPDDNSGISCGMGGRR</sequence>
<gene>
    <name evidence="1" type="ORF">WMO14_08045</name>
</gene>
<protein>
    <submittedName>
        <fullName evidence="1">Uncharacterized protein</fullName>
    </submittedName>
</protein>
<comment type="caution">
    <text evidence="1">The sequence shown here is derived from an EMBL/GenBank/DDBJ whole genome shotgun (WGS) entry which is preliminary data.</text>
</comment>
<evidence type="ECO:0000313" key="1">
    <source>
        <dbReference type="EMBL" id="MEQ2379830.1"/>
    </source>
</evidence>
<proteinExistence type="predicted"/>
<keyword evidence="2" id="KW-1185">Reference proteome</keyword>
<dbReference type="RefSeq" id="WP_055175670.1">
    <property type="nucleotide sequence ID" value="NZ_DAWCMB010000070.1"/>
</dbReference>
<evidence type="ECO:0000313" key="2">
    <source>
        <dbReference type="Proteomes" id="UP001442364"/>
    </source>
</evidence>
<dbReference type="EMBL" id="JBBMER010000005">
    <property type="protein sequence ID" value="MEQ2379830.1"/>
    <property type="molecule type" value="Genomic_DNA"/>
</dbReference>